<organism evidence="2 3">
    <name type="scientific">Cohnella hongkongensis</name>
    <dbReference type="NCBI Taxonomy" id="178337"/>
    <lineage>
        <taxon>Bacteria</taxon>
        <taxon>Bacillati</taxon>
        <taxon>Bacillota</taxon>
        <taxon>Bacilli</taxon>
        <taxon>Bacillales</taxon>
        <taxon>Paenibacillaceae</taxon>
        <taxon>Cohnella</taxon>
    </lineage>
</organism>
<name>A0ABV9FD93_9BACL</name>
<dbReference type="EMBL" id="JBHSEP010000004">
    <property type="protein sequence ID" value="MFC4598064.1"/>
    <property type="molecule type" value="Genomic_DNA"/>
</dbReference>
<dbReference type="InterPro" id="IPR004919">
    <property type="entry name" value="GmrSD_N"/>
</dbReference>
<dbReference type="PANTHER" id="PTHR39639">
    <property type="entry name" value="CHROMOSOME 16, WHOLE GENOME SHOTGUN SEQUENCE"/>
    <property type="match status" value="1"/>
</dbReference>
<gene>
    <name evidence="2" type="ORF">ACFO3S_07395</name>
</gene>
<dbReference type="Pfam" id="PF03235">
    <property type="entry name" value="GmrSD_N"/>
    <property type="match status" value="1"/>
</dbReference>
<dbReference type="Gene3D" id="3.30.950.30">
    <property type="entry name" value="Schlafen, AAA domain"/>
    <property type="match status" value="1"/>
</dbReference>
<dbReference type="RefSeq" id="WP_378093932.1">
    <property type="nucleotide sequence ID" value="NZ_JBHSEP010000004.1"/>
</dbReference>
<evidence type="ECO:0000313" key="2">
    <source>
        <dbReference type="EMBL" id="MFC4598064.1"/>
    </source>
</evidence>
<keyword evidence="3" id="KW-1185">Reference proteome</keyword>
<accession>A0ABV9FD93</accession>
<evidence type="ECO:0000313" key="3">
    <source>
        <dbReference type="Proteomes" id="UP001596028"/>
    </source>
</evidence>
<proteinExistence type="predicted"/>
<comment type="caution">
    <text evidence="2">The sequence shown here is derived from an EMBL/GenBank/DDBJ whole genome shotgun (WGS) entry which is preliminary data.</text>
</comment>
<sequence>MDRLMQDLAIRGESIQRIYDYFIGERFLVNRRYQRKLVWSIEEKKAFIDSIRKGFPIPLILVAEVSFYDQKNFEIIDGMQRLNALISFIEGEFDLEGEYFDLETMAKTKLLLDSGDLTQKLPKMDRKVCTQIAGYNLPLSIYSFEGIDKIDEIFRRINSNGKHLSKQELRQAGATGHFAQLVRHISSKVRGDVSAHDTLLLNGMKNISITSRDLPYGINVDSVFWVAEGILTREYVRQSRDEEVIADILAYMALSIKPPSSSDILDEYYGLSLGEGEGDSRFQEIESAVLKVTPEVLGQQFLHVYDELRKILNHAGQTFNRLLFEDAGPRLPRYFQILFLALYELLILESLSIANYRGLSDLLNNMGSRNMNLGGGGGRWSARERQSNVAAVAGIIRSVFVKKERRDPAIDSWITQFENILTQSFTEQSLYDFKQGFHRLGGDFEFDEALFLKVILTLTAMANVGPNTVGYVIIGIADDQVAADRIESIYGTRSVKFNKFDITGIQGEASKYKNGLDGYFQYIIQKISQMPISEADKNQISRNIKLINYYDKSVLIFQIESRNEPSLFDGKYHVRKGPNNEPIPPDEYPDLFRRFFA</sequence>
<dbReference type="InterPro" id="IPR038461">
    <property type="entry name" value="Schlafen_AlbA_2_dom_sf"/>
</dbReference>
<reference evidence="3" key="1">
    <citation type="journal article" date="2019" name="Int. J. Syst. Evol. Microbiol.">
        <title>The Global Catalogue of Microorganisms (GCM) 10K type strain sequencing project: providing services to taxonomists for standard genome sequencing and annotation.</title>
        <authorList>
            <consortium name="The Broad Institute Genomics Platform"/>
            <consortium name="The Broad Institute Genome Sequencing Center for Infectious Disease"/>
            <person name="Wu L."/>
            <person name="Ma J."/>
        </authorList>
    </citation>
    <scope>NUCLEOTIDE SEQUENCE [LARGE SCALE GENOMIC DNA]</scope>
    <source>
        <strain evidence="3">CCUG 49571</strain>
    </source>
</reference>
<feature type="domain" description="GmrSD restriction endonucleases N-terminal" evidence="1">
    <location>
        <begin position="29"/>
        <end position="172"/>
    </location>
</feature>
<evidence type="ECO:0000259" key="1">
    <source>
        <dbReference type="Pfam" id="PF03235"/>
    </source>
</evidence>
<dbReference type="Proteomes" id="UP001596028">
    <property type="component" value="Unassembled WGS sequence"/>
</dbReference>
<protein>
    <submittedName>
        <fullName evidence="2">DUF262 domain-containing protein</fullName>
    </submittedName>
</protein>
<dbReference type="PANTHER" id="PTHR39639:SF1">
    <property type="entry name" value="DUF262 DOMAIN-CONTAINING PROTEIN"/>
    <property type="match status" value="1"/>
</dbReference>